<dbReference type="EMBL" id="LR796169">
    <property type="protein sequence ID" value="CAB4123398.1"/>
    <property type="molecule type" value="Genomic_DNA"/>
</dbReference>
<reference evidence="1" key="1">
    <citation type="submission" date="2020-04" db="EMBL/GenBank/DDBJ databases">
        <authorList>
            <person name="Chiriac C."/>
            <person name="Salcher M."/>
            <person name="Ghai R."/>
            <person name="Kavagutti S V."/>
        </authorList>
    </citation>
    <scope>NUCLEOTIDE SEQUENCE</scope>
</reference>
<proteinExistence type="predicted"/>
<accession>A0A6J5KM95</accession>
<organism evidence="1">
    <name type="scientific">uncultured Caudovirales phage</name>
    <dbReference type="NCBI Taxonomy" id="2100421"/>
    <lineage>
        <taxon>Viruses</taxon>
        <taxon>Duplodnaviria</taxon>
        <taxon>Heunggongvirae</taxon>
        <taxon>Uroviricota</taxon>
        <taxon>Caudoviricetes</taxon>
        <taxon>Peduoviridae</taxon>
        <taxon>Maltschvirus</taxon>
        <taxon>Maltschvirus maltsch</taxon>
    </lineage>
</organism>
<protein>
    <submittedName>
        <fullName evidence="1">Uncharacterized protein</fullName>
    </submittedName>
</protein>
<name>A0A6J5KM95_9CAUD</name>
<sequence length="125" mass="13860">MLVTFGDIKVQGKEHIPDEKSRLLVKSLSAVGIRYVDIASKLDITDDTLRKHYKKELEDGRIDANASIGNTLFQQAKNGNTSAAIFWLKTRAGWKETNVTEHTAGEGQEIKGINMVFVEANGNQN</sequence>
<gene>
    <name evidence="1" type="ORF">UFOVP42_53</name>
</gene>
<evidence type="ECO:0000313" key="1">
    <source>
        <dbReference type="EMBL" id="CAB4123398.1"/>
    </source>
</evidence>